<dbReference type="AlphaFoldDB" id="F0WK65"/>
<accession>F0WK65</accession>
<name>F0WK65_9STRA</name>
<proteinExistence type="predicted"/>
<dbReference type="HOGENOM" id="CLU_1868936_0_0_1"/>
<protein>
    <submittedName>
        <fullName evidence="1">AlNc14C130G6916 protein</fullName>
    </submittedName>
</protein>
<sequence length="137" mass="15585">MGEFRVAIKQDLKTIFVMHTERAKSDVAKACQVTGLCEGLEENTISYDECEAILSKAAYKFDAALEMVSNLMREVSGGRGQQPKLQCVDATLDLKKFIEVEEEEEEKEEDREGEKSYLPTLKKYMHLLSSAKEYLHV</sequence>
<organism evidence="1">
    <name type="scientific">Albugo laibachii Nc14</name>
    <dbReference type="NCBI Taxonomy" id="890382"/>
    <lineage>
        <taxon>Eukaryota</taxon>
        <taxon>Sar</taxon>
        <taxon>Stramenopiles</taxon>
        <taxon>Oomycota</taxon>
        <taxon>Peronosporomycetes</taxon>
        <taxon>Albuginales</taxon>
        <taxon>Albuginaceae</taxon>
        <taxon>Albugo</taxon>
    </lineage>
</organism>
<reference evidence="1" key="2">
    <citation type="submission" date="2011-02" db="EMBL/GenBank/DDBJ databases">
        <authorList>
            <person name="MacLean D."/>
        </authorList>
    </citation>
    <scope>NUCLEOTIDE SEQUENCE</scope>
</reference>
<dbReference type="EMBL" id="FR824175">
    <property type="protein sequence ID" value="CCA21667.1"/>
    <property type="molecule type" value="Genomic_DNA"/>
</dbReference>
<evidence type="ECO:0000313" key="1">
    <source>
        <dbReference type="EMBL" id="CCA21667.1"/>
    </source>
</evidence>
<gene>
    <name evidence="1" type="primary">AlNc14C130G6916</name>
    <name evidence="1" type="ORF">ALNC14_078100</name>
</gene>
<reference evidence="1" key="1">
    <citation type="journal article" date="2011" name="PLoS Biol.">
        <title>Gene gain and loss during evolution of obligate parasitism in the white rust pathogen of Arabidopsis thaliana.</title>
        <authorList>
            <person name="Kemen E."/>
            <person name="Gardiner A."/>
            <person name="Schultz-Larsen T."/>
            <person name="Kemen A.C."/>
            <person name="Balmuth A.L."/>
            <person name="Robert-Seilaniantz A."/>
            <person name="Bailey K."/>
            <person name="Holub E."/>
            <person name="Studholme D.J."/>
            <person name="Maclean D."/>
            <person name="Jones J.D."/>
        </authorList>
    </citation>
    <scope>NUCLEOTIDE SEQUENCE</scope>
</reference>